<dbReference type="GO" id="GO:0005783">
    <property type="term" value="C:endoplasmic reticulum"/>
    <property type="evidence" value="ECO:0007669"/>
    <property type="project" value="TreeGrafter"/>
</dbReference>
<dbReference type="CDD" id="cd08017">
    <property type="entry name" value="M20_IAA_Hyd"/>
    <property type="match status" value="1"/>
</dbReference>
<proteinExistence type="inferred from homology"/>
<evidence type="ECO:0000256" key="4">
    <source>
        <dbReference type="ARBA" id="ARBA00023211"/>
    </source>
</evidence>
<dbReference type="Pfam" id="PF07687">
    <property type="entry name" value="M20_dimer"/>
    <property type="match status" value="1"/>
</dbReference>
<reference evidence="7" key="1">
    <citation type="journal article" date="2017" name="Plant J.">
        <title>The pomegranate (Punica granatum L.) genome and the genomics of punicalagin biosynthesis.</title>
        <authorList>
            <person name="Qin G."/>
            <person name="Xu C."/>
            <person name="Ming R."/>
            <person name="Tang H."/>
            <person name="Guyot R."/>
            <person name="Kramer E.M."/>
            <person name="Hu Y."/>
            <person name="Yi X."/>
            <person name="Qi Y."/>
            <person name="Xu X."/>
            <person name="Gao Z."/>
            <person name="Pan H."/>
            <person name="Jian J."/>
            <person name="Tian Y."/>
            <person name="Yue Z."/>
            <person name="Xu Y."/>
        </authorList>
    </citation>
    <scope>NUCLEOTIDE SEQUENCE [LARGE SCALE GENOMIC DNA]</scope>
    <source>
        <strain evidence="7">cv. Dabenzi</strain>
    </source>
</reference>
<dbReference type="Gene3D" id="3.30.70.360">
    <property type="match status" value="1"/>
</dbReference>
<keyword evidence="8" id="KW-1185">Reference proteome</keyword>
<dbReference type="InterPro" id="IPR017439">
    <property type="entry name" value="Amidohydrolase"/>
</dbReference>
<evidence type="ECO:0000256" key="1">
    <source>
        <dbReference type="ARBA" id="ARBA00006153"/>
    </source>
</evidence>
<evidence type="ECO:0000256" key="2">
    <source>
        <dbReference type="ARBA" id="ARBA00022729"/>
    </source>
</evidence>
<dbReference type="GO" id="GO:0009850">
    <property type="term" value="P:auxin metabolic process"/>
    <property type="evidence" value="ECO:0007669"/>
    <property type="project" value="InterPro"/>
</dbReference>
<feature type="domain" description="Peptidase M20 dimerisation" evidence="5">
    <location>
        <begin position="276"/>
        <end position="371"/>
    </location>
</feature>
<sequence length="491" mass="53302">MTTDPALPVPVAEIAVSSPFPTLLLTYFPSSASSVRLLPCPTVLPESMDNPTYSLRRRDPMRRALCCMLLLGIACQAAGAAGGEGKMADLRTMGEELLREAREPEFFDWLRRVRRRIHEHPELAFEEFETSRLVRSELDSLGIDYTWPVAVTGVVASVGSGAEPWFGLRADMDALPIQELVEWEHKSKINGKMHACGHDVHVTMLLGAAKLLQQRNDSLMGTVKLVFQPAEEGSGGAYHMIKAGALDEIRAISGLHIAPELQIGEIGSRPGPFLAGSGRFLATIRGTGGHAASPHQAIDPVLAASSAILSLQQIVSRETDPLEAKVISVGFIEAGQALNVIPDAVKFGGTFRSFSSDGFYQLQQRIREVIEVQSAVHRCNATVDFLEDSLRPYPVTVNEESMYNHVKDIGQVLLGESNVLSLPMSMGAEDFGFYSQKMPATFFMIGTRNESAKSVNRLHSPYLEIDEEVLPIGAALHASVAMSYLGASSSA</sequence>
<evidence type="ECO:0000313" key="9">
    <source>
        <dbReference type="RefSeq" id="XP_031382389.1"/>
    </source>
</evidence>
<evidence type="ECO:0000313" key="7">
    <source>
        <dbReference type="Proteomes" id="UP000197138"/>
    </source>
</evidence>
<reference evidence="8" key="3">
    <citation type="journal article" date="2020" name="Plant Biotechnol. J.">
        <title>The pomegranate (Punica granatum L.) draft genome dissects genetic divergence between soft- and hard-seeded cultivars.</title>
        <authorList>
            <person name="Luo X."/>
            <person name="Li H."/>
            <person name="Wu Z."/>
            <person name="Yao W."/>
            <person name="Zhao P."/>
            <person name="Cao D."/>
            <person name="Yu H."/>
            <person name="Li K."/>
            <person name="Poudel K."/>
            <person name="Zhao D."/>
            <person name="Zhang F."/>
            <person name="Xia X."/>
            <person name="Chen L."/>
            <person name="Wang Q."/>
            <person name="Jing D."/>
            <person name="Cao S."/>
        </authorList>
    </citation>
    <scope>NUCLEOTIDE SEQUENCE [LARGE SCALE GENOMIC DNA]</scope>
</reference>
<dbReference type="Proteomes" id="UP000197138">
    <property type="component" value="Unassembled WGS sequence"/>
</dbReference>
<dbReference type="OrthoDB" id="6119954at2759"/>
<reference evidence="6" key="2">
    <citation type="submission" date="2017-06" db="EMBL/GenBank/DDBJ databases">
        <title>The pomegranate genome and the genomics of punicalagin biosynthesis.</title>
        <authorList>
            <person name="Xu C."/>
        </authorList>
    </citation>
    <scope>NUCLEOTIDE SEQUENCE [LARGE SCALE GENOMIC DNA]</scope>
    <source>
        <tissue evidence="6">Fresh leaf</tissue>
    </source>
</reference>
<dbReference type="PANTHER" id="PTHR11014:SF63">
    <property type="entry name" value="METALLOPEPTIDASE, PUTATIVE (AFU_ORTHOLOGUE AFUA_6G09600)-RELATED"/>
    <property type="match status" value="1"/>
</dbReference>
<dbReference type="Pfam" id="PF01546">
    <property type="entry name" value="Peptidase_M20"/>
    <property type="match status" value="1"/>
</dbReference>
<protein>
    <submittedName>
        <fullName evidence="9">IAA-amino acid hydrolase ILR1-like 3</fullName>
    </submittedName>
</protein>
<dbReference type="SUPFAM" id="SSF55031">
    <property type="entry name" value="Bacterial exopeptidase dimerisation domain"/>
    <property type="match status" value="1"/>
</dbReference>
<keyword evidence="3" id="KW-0378">Hydrolase</keyword>
<evidence type="ECO:0000256" key="3">
    <source>
        <dbReference type="ARBA" id="ARBA00022801"/>
    </source>
</evidence>
<dbReference type="PANTHER" id="PTHR11014">
    <property type="entry name" value="PEPTIDASE M20 FAMILY MEMBER"/>
    <property type="match status" value="1"/>
</dbReference>
<keyword evidence="2" id="KW-0732">Signal</keyword>
<dbReference type="InterPro" id="IPR044757">
    <property type="entry name" value="ILR1-like_Hyd"/>
</dbReference>
<dbReference type="NCBIfam" id="TIGR01891">
    <property type="entry name" value="amidohydrolases"/>
    <property type="match status" value="1"/>
</dbReference>
<evidence type="ECO:0000259" key="5">
    <source>
        <dbReference type="Pfam" id="PF07687"/>
    </source>
</evidence>
<accession>A0A218X1H5</accession>
<dbReference type="SUPFAM" id="SSF53187">
    <property type="entry name" value="Zn-dependent exopeptidases"/>
    <property type="match status" value="1"/>
</dbReference>
<evidence type="ECO:0000313" key="6">
    <source>
        <dbReference type="EMBL" id="OWM79055.1"/>
    </source>
</evidence>
<dbReference type="AlphaFoldDB" id="A0A218X1H5"/>
<dbReference type="InterPro" id="IPR011650">
    <property type="entry name" value="Peptidase_M20_dimer"/>
</dbReference>
<organism evidence="6 7">
    <name type="scientific">Punica granatum</name>
    <name type="common">Pomegranate</name>
    <dbReference type="NCBI Taxonomy" id="22663"/>
    <lineage>
        <taxon>Eukaryota</taxon>
        <taxon>Viridiplantae</taxon>
        <taxon>Streptophyta</taxon>
        <taxon>Embryophyta</taxon>
        <taxon>Tracheophyta</taxon>
        <taxon>Spermatophyta</taxon>
        <taxon>Magnoliopsida</taxon>
        <taxon>eudicotyledons</taxon>
        <taxon>Gunneridae</taxon>
        <taxon>Pentapetalae</taxon>
        <taxon>rosids</taxon>
        <taxon>malvids</taxon>
        <taxon>Myrtales</taxon>
        <taxon>Lythraceae</taxon>
        <taxon>Punica</taxon>
    </lineage>
</organism>
<dbReference type="EMBL" id="MTKT01002492">
    <property type="protein sequence ID" value="OWM79055.1"/>
    <property type="molecule type" value="Genomic_DNA"/>
</dbReference>
<dbReference type="Gene3D" id="3.40.630.10">
    <property type="entry name" value="Zn peptidases"/>
    <property type="match status" value="1"/>
</dbReference>
<reference evidence="9" key="4">
    <citation type="submission" date="2025-04" db="UniProtKB">
        <authorList>
            <consortium name="RefSeq"/>
        </authorList>
    </citation>
    <scope>IDENTIFICATION</scope>
    <source>
        <tissue evidence="9">Leaf</tissue>
    </source>
</reference>
<dbReference type="GeneID" id="116196672"/>
<evidence type="ECO:0000313" key="8">
    <source>
        <dbReference type="Proteomes" id="UP000515151"/>
    </source>
</evidence>
<dbReference type="RefSeq" id="XP_031382389.1">
    <property type="nucleotide sequence ID" value="XM_031526529.1"/>
</dbReference>
<keyword evidence="4" id="KW-0464">Manganese</keyword>
<name>A0A218X1H5_PUNGR</name>
<gene>
    <name evidence="9" type="primary">LOC116196672</name>
    <name evidence="6" type="ORF">CDL15_Pgr003226</name>
</gene>
<dbReference type="FunFam" id="3.30.70.360:FF:000001">
    <property type="entry name" value="N-acetyldiaminopimelate deacetylase"/>
    <property type="match status" value="1"/>
</dbReference>
<comment type="similarity">
    <text evidence="1">Belongs to the peptidase M20 family.</text>
</comment>
<dbReference type="InterPro" id="IPR036264">
    <property type="entry name" value="Bact_exopeptidase_dim_dom"/>
</dbReference>
<dbReference type="GO" id="GO:0010179">
    <property type="term" value="F:IAA-Ala conjugate hydrolase activity"/>
    <property type="evidence" value="ECO:0007669"/>
    <property type="project" value="TreeGrafter"/>
</dbReference>
<dbReference type="Proteomes" id="UP000515151">
    <property type="component" value="Chromosome 2"/>
</dbReference>
<dbReference type="InterPro" id="IPR002933">
    <property type="entry name" value="Peptidase_M20"/>
</dbReference>